<dbReference type="PANTHER" id="PTHR24293">
    <property type="entry name" value="CYTOCHROME P450 FAMILY 46 SUBFAMILY A"/>
    <property type="match status" value="1"/>
</dbReference>
<evidence type="ECO:0000313" key="3">
    <source>
        <dbReference type="Proteomes" id="UP001501074"/>
    </source>
</evidence>
<gene>
    <name evidence="2" type="ORF">GCM10022223_17930</name>
</gene>
<keyword evidence="1" id="KW-0472">Membrane</keyword>
<dbReference type="InterPro" id="IPR001128">
    <property type="entry name" value="Cyt_P450"/>
</dbReference>
<name>A0ABP6ZAN1_9ACTN</name>
<evidence type="ECO:0000256" key="1">
    <source>
        <dbReference type="SAM" id="Phobius"/>
    </source>
</evidence>
<dbReference type="Proteomes" id="UP001501074">
    <property type="component" value="Unassembled WGS sequence"/>
</dbReference>
<accession>A0ABP6ZAN1</accession>
<protein>
    <recommendedName>
        <fullName evidence="4">Cytochrome P450</fullName>
    </recommendedName>
</protein>
<reference evidence="3" key="1">
    <citation type="journal article" date="2019" name="Int. J. Syst. Evol. Microbiol.">
        <title>The Global Catalogue of Microorganisms (GCM) 10K type strain sequencing project: providing services to taxonomists for standard genome sequencing and annotation.</title>
        <authorList>
            <consortium name="The Broad Institute Genomics Platform"/>
            <consortium name="The Broad Institute Genome Sequencing Center for Infectious Disease"/>
            <person name="Wu L."/>
            <person name="Ma J."/>
        </authorList>
    </citation>
    <scope>NUCLEOTIDE SEQUENCE [LARGE SCALE GENOMIC DNA]</scope>
    <source>
        <strain evidence="3">JCM 16902</strain>
    </source>
</reference>
<proteinExistence type="predicted"/>
<evidence type="ECO:0008006" key="4">
    <source>
        <dbReference type="Google" id="ProtNLM"/>
    </source>
</evidence>
<dbReference type="Gene3D" id="1.10.630.10">
    <property type="entry name" value="Cytochrome P450"/>
    <property type="match status" value="1"/>
</dbReference>
<dbReference type="InterPro" id="IPR039983">
    <property type="entry name" value="CYP46A1"/>
</dbReference>
<evidence type="ECO:0000313" key="2">
    <source>
        <dbReference type="EMBL" id="GAA3602581.1"/>
    </source>
</evidence>
<keyword evidence="1" id="KW-1133">Transmembrane helix</keyword>
<dbReference type="InterPro" id="IPR036396">
    <property type="entry name" value="Cyt_P450_sf"/>
</dbReference>
<sequence length="350" mass="39555">MASRLERLMGEHRGQDLFRLERDTIGVAGPALMNTLLAARPAGPTERPTFKPIFGRSISKQESALGMRALGQDVRSALAQAQTRNAWTTDLSGRWPQVGHRYLRDLVFGQDPYLLRMFAGRSLQLLPHMTWTSAATVVAACPRRPLPGPFHRITGRSGPGDMSQLAAMSTGKVTYRDRRHAMVLYRRLAAPICLLISTLVTSAMWMGAPFDDDTPDDYILYEAMRLLPPSWNLLRFASPQYPALDDRIHHDDDLLFLNLLSQRDPALWEEPDTFLPQRWKHLDPDNHPGYLPFGHVQERCWGRHMVMPLAALLLGRLRDNGYTVDPDQTFARVPLDGLLGLSHVTLVRRP</sequence>
<dbReference type="EMBL" id="BAAAZO010000002">
    <property type="protein sequence ID" value="GAA3602581.1"/>
    <property type="molecule type" value="Genomic_DNA"/>
</dbReference>
<comment type="caution">
    <text evidence="2">The sequence shown here is derived from an EMBL/GenBank/DDBJ whole genome shotgun (WGS) entry which is preliminary data.</text>
</comment>
<dbReference type="PANTHER" id="PTHR24293:SF0">
    <property type="entry name" value="CYP46A1 PROTEIN-RELATED"/>
    <property type="match status" value="1"/>
</dbReference>
<keyword evidence="1" id="KW-0812">Transmembrane</keyword>
<keyword evidence="3" id="KW-1185">Reference proteome</keyword>
<organism evidence="2 3">
    <name type="scientific">Kineosporia mesophila</name>
    <dbReference type="NCBI Taxonomy" id="566012"/>
    <lineage>
        <taxon>Bacteria</taxon>
        <taxon>Bacillati</taxon>
        <taxon>Actinomycetota</taxon>
        <taxon>Actinomycetes</taxon>
        <taxon>Kineosporiales</taxon>
        <taxon>Kineosporiaceae</taxon>
        <taxon>Kineosporia</taxon>
    </lineage>
</organism>
<dbReference type="SUPFAM" id="SSF48264">
    <property type="entry name" value="Cytochrome P450"/>
    <property type="match status" value="1"/>
</dbReference>
<feature type="transmembrane region" description="Helical" evidence="1">
    <location>
        <begin position="188"/>
        <end position="208"/>
    </location>
</feature>
<dbReference type="Pfam" id="PF00067">
    <property type="entry name" value="p450"/>
    <property type="match status" value="1"/>
</dbReference>